<name>A0A1U7DJB3_9RHOB</name>
<accession>A0A2M9DAC1</accession>
<reference evidence="1 2" key="1">
    <citation type="submission" date="2017-01" db="EMBL/GenBank/DDBJ databases">
        <title>Genomic analysis of Xuhuaishuia manganoxidans DY6-4.</title>
        <authorList>
            <person name="Wang X."/>
        </authorList>
    </citation>
    <scope>NUCLEOTIDE SEQUENCE [LARGE SCALE GENOMIC DNA]</scope>
    <source>
        <strain evidence="1 2">DY6-4</strain>
    </source>
</reference>
<dbReference type="STRING" id="1267768.BV394_10375"/>
<evidence type="ECO:0000313" key="2">
    <source>
        <dbReference type="Proteomes" id="UP000187266"/>
    </source>
</evidence>
<proteinExistence type="predicted"/>
<dbReference type="OrthoDB" id="7658488at2"/>
<organism evidence="1 2">
    <name type="scientific">Brevirhabdus pacifica</name>
    <dbReference type="NCBI Taxonomy" id="1267768"/>
    <lineage>
        <taxon>Bacteria</taxon>
        <taxon>Pseudomonadati</taxon>
        <taxon>Pseudomonadota</taxon>
        <taxon>Alphaproteobacteria</taxon>
        <taxon>Rhodobacterales</taxon>
        <taxon>Paracoccaceae</taxon>
        <taxon>Brevirhabdus</taxon>
    </lineage>
</organism>
<keyword evidence="2" id="KW-1185">Reference proteome</keyword>
<dbReference type="AlphaFoldDB" id="A0A1U7DJB3"/>
<dbReference type="Proteomes" id="UP000187266">
    <property type="component" value="Chromosome"/>
</dbReference>
<accession>A0A1U7DJB3</accession>
<dbReference type="RefSeq" id="WP_076980093.1">
    <property type="nucleotide sequence ID" value="NZ_CP019124.1"/>
</dbReference>
<dbReference type="EMBL" id="CP019124">
    <property type="protein sequence ID" value="APX90072.1"/>
    <property type="molecule type" value="Genomic_DNA"/>
</dbReference>
<gene>
    <name evidence="1" type="ORF">BV394_10375</name>
</gene>
<evidence type="ECO:0000313" key="1">
    <source>
        <dbReference type="EMBL" id="APX90072.1"/>
    </source>
</evidence>
<protein>
    <submittedName>
        <fullName evidence="1">Uncharacterized protein</fullName>
    </submittedName>
</protein>
<sequence>MDDFLPKEVREGLLKAKRNDGRRKTRLRVAMGDQHWPIDRIWEGGFAVEHGAVPNLRGLVDIHSAGKHLYQCLIVASELEGDEMRYEYKRSTQASDRAPLDFYRAPDAPIALLGR</sequence>